<comment type="cofactor">
    <cofactor evidence="1">
        <name>Zn(2+)</name>
        <dbReference type="ChEBI" id="CHEBI:29105"/>
    </cofactor>
</comment>
<evidence type="ECO:0000256" key="5">
    <source>
        <dbReference type="ARBA" id="ARBA00022833"/>
    </source>
</evidence>
<evidence type="ECO:0000256" key="3">
    <source>
        <dbReference type="ARBA" id="ARBA00008429"/>
    </source>
</evidence>
<dbReference type="InterPro" id="IPR018165">
    <property type="entry name" value="Ala-tRNA-synth_IIc_core"/>
</dbReference>
<dbReference type="GO" id="GO:0006419">
    <property type="term" value="P:alanyl-tRNA aminoacylation"/>
    <property type="evidence" value="ECO:0007669"/>
    <property type="project" value="InterPro"/>
</dbReference>
<dbReference type="Pfam" id="PF07973">
    <property type="entry name" value="tRNA_SAD"/>
    <property type="match status" value="1"/>
</dbReference>
<comment type="subcellular location">
    <subcellularLocation>
        <location evidence="2">Cytoplasm</location>
    </subcellularLocation>
</comment>
<sequence>MTVATSTIVGALACQKNSFLRTLNTNVVSSQEYIDPSAKKKAPRFYAIELEDTVLFPEGGGQPYDTGIISVNGDKTIQVHKVVRDKLKALHLTLESIEPGTSVTLNVDWDRRIDLMQQHTGQHLLSAILDGYEIPTLSWAMGDMISYVELPKRLEDSIVEEVSEKVNNAILQQHPIKVVSNDEANDSDFDTSSIPTDYDKEKGVIRVIKIGDLDSNTCCGTHLQNTGQIQAISLLHQVNVRAGNSRLHFICGSRVYKYLQQLHSILKAAGSSLLCQLGEINEKIDLLNVNYKKAMSRESALLKQIAGGEAGRILKLFKDGKSFAFVYSKDASPEYLTVCQKELATLIKKCEPSSSEISIGQKQTVVYINGDTGTGGMIKMEGPLVEEIKKQLDSTLKNLKGGGKGNSFQGKVVHYEKGEIQSVLRYFQEFNQ</sequence>
<dbReference type="PROSITE" id="PS50860">
    <property type="entry name" value="AA_TRNA_LIGASE_II_ALA"/>
    <property type="match status" value="1"/>
</dbReference>
<evidence type="ECO:0000313" key="8">
    <source>
        <dbReference type="Proteomes" id="UP000790833"/>
    </source>
</evidence>
<dbReference type="OrthoDB" id="288942at2759"/>
<dbReference type="InterPro" id="IPR051335">
    <property type="entry name" value="Alanyl-tRNA_Editing_Enzymes"/>
</dbReference>
<evidence type="ECO:0000256" key="2">
    <source>
        <dbReference type="ARBA" id="ARBA00004496"/>
    </source>
</evidence>
<dbReference type="PANTHER" id="PTHR43462:SF1">
    <property type="entry name" value="ALANYL-TRNA EDITING PROTEIN AARSD1"/>
    <property type="match status" value="1"/>
</dbReference>
<dbReference type="Gene3D" id="2.40.30.130">
    <property type="match status" value="1"/>
</dbReference>
<dbReference type="GO" id="GO:0003676">
    <property type="term" value="F:nucleic acid binding"/>
    <property type="evidence" value="ECO:0007669"/>
    <property type="project" value="InterPro"/>
</dbReference>
<dbReference type="Gene3D" id="3.30.980.10">
    <property type="entry name" value="Threonyl-trna Synthetase, Chain A, domain 2"/>
    <property type="match status" value="1"/>
</dbReference>
<organism evidence="7 8">
    <name type="scientific">Scheffersomyces spartinae</name>
    <dbReference type="NCBI Taxonomy" id="45513"/>
    <lineage>
        <taxon>Eukaryota</taxon>
        <taxon>Fungi</taxon>
        <taxon>Dikarya</taxon>
        <taxon>Ascomycota</taxon>
        <taxon>Saccharomycotina</taxon>
        <taxon>Pichiomycetes</taxon>
        <taxon>Debaryomycetaceae</taxon>
        <taxon>Scheffersomyces</taxon>
    </lineage>
</organism>
<keyword evidence="5" id="KW-0862">Zinc</keyword>
<comment type="caution">
    <text evidence="7">The sequence shown here is derived from an EMBL/GenBank/DDBJ whole genome shotgun (WGS) entry which is preliminary data.</text>
</comment>
<accession>A0A9P7V9T0</accession>
<dbReference type="GO" id="GO:0004813">
    <property type="term" value="F:alanine-tRNA ligase activity"/>
    <property type="evidence" value="ECO:0007669"/>
    <property type="project" value="InterPro"/>
</dbReference>
<comment type="similarity">
    <text evidence="3">Belongs to the class-II aminoacyl-tRNA synthetase family. Alax-L subfamily.</text>
</comment>
<protein>
    <recommendedName>
        <fullName evidence="6">Alanyl-transfer RNA synthetases family profile domain-containing protein</fullName>
    </recommendedName>
</protein>
<evidence type="ECO:0000256" key="4">
    <source>
        <dbReference type="ARBA" id="ARBA00022723"/>
    </source>
</evidence>
<feature type="domain" description="Alanyl-transfer RNA synthetases family profile" evidence="6">
    <location>
        <begin position="1"/>
        <end position="261"/>
    </location>
</feature>
<dbReference type="SUPFAM" id="SSF50447">
    <property type="entry name" value="Translation proteins"/>
    <property type="match status" value="1"/>
</dbReference>
<evidence type="ECO:0000313" key="7">
    <source>
        <dbReference type="EMBL" id="KAG7194051.1"/>
    </source>
</evidence>
<proteinExistence type="inferred from homology"/>
<reference evidence="7" key="1">
    <citation type="submission" date="2021-03" db="EMBL/GenBank/DDBJ databases">
        <authorList>
            <person name="Palmer J.M."/>
        </authorList>
    </citation>
    <scope>NUCLEOTIDE SEQUENCE</scope>
    <source>
        <strain evidence="7">ARV_011</strain>
    </source>
</reference>
<dbReference type="Proteomes" id="UP000790833">
    <property type="component" value="Unassembled WGS sequence"/>
</dbReference>
<dbReference type="GO" id="GO:0046872">
    <property type="term" value="F:metal ion binding"/>
    <property type="evidence" value="ECO:0007669"/>
    <property type="project" value="UniProtKB-KW"/>
</dbReference>
<dbReference type="InterPro" id="IPR009000">
    <property type="entry name" value="Transl_B-barrel_sf"/>
</dbReference>
<dbReference type="GO" id="GO:0005524">
    <property type="term" value="F:ATP binding"/>
    <property type="evidence" value="ECO:0007669"/>
    <property type="project" value="InterPro"/>
</dbReference>
<gene>
    <name evidence="7" type="ORF">KQ657_005254</name>
</gene>
<dbReference type="InterPro" id="IPR018163">
    <property type="entry name" value="Thr/Ala-tRNA-synth_IIc_edit"/>
</dbReference>
<keyword evidence="4" id="KW-0479">Metal-binding</keyword>
<dbReference type="SMART" id="SM00863">
    <property type="entry name" value="tRNA_SAD"/>
    <property type="match status" value="1"/>
</dbReference>
<dbReference type="SUPFAM" id="SSF55186">
    <property type="entry name" value="ThrRS/AlaRS common domain"/>
    <property type="match status" value="1"/>
</dbReference>
<name>A0A9P7V9T0_9ASCO</name>
<dbReference type="GO" id="GO:0005737">
    <property type="term" value="C:cytoplasm"/>
    <property type="evidence" value="ECO:0007669"/>
    <property type="project" value="UniProtKB-SubCell"/>
</dbReference>
<evidence type="ECO:0000259" key="6">
    <source>
        <dbReference type="PROSITE" id="PS50860"/>
    </source>
</evidence>
<dbReference type="RefSeq" id="XP_043049598.1">
    <property type="nucleotide sequence ID" value="XM_043195893.1"/>
</dbReference>
<dbReference type="AlphaFoldDB" id="A0A9P7V9T0"/>
<dbReference type="InterPro" id="IPR012947">
    <property type="entry name" value="tRNA_SAD"/>
</dbReference>
<dbReference type="GeneID" id="66118628"/>
<keyword evidence="8" id="KW-1185">Reference proteome</keyword>
<evidence type="ECO:0000256" key="1">
    <source>
        <dbReference type="ARBA" id="ARBA00001947"/>
    </source>
</evidence>
<dbReference type="EMBL" id="JAHMUF010000009">
    <property type="protein sequence ID" value="KAG7194051.1"/>
    <property type="molecule type" value="Genomic_DNA"/>
</dbReference>
<dbReference type="GO" id="GO:0002196">
    <property type="term" value="F:Ser-tRNA(Ala) deacylase activity"/>
    <property type="evidence" value="ECO:0007669"/>
    <property type="project" value="TreeGrafter"/>
</dbReference>
<dbReference type="PANTHER" id="PTHR43462">
    <property type="entry name" value="ALANYL-TRNA EDITING PROTEIN"/>
    <property type="match status" value="1"/>
</dbReference>